<evidence type="ECO:0000313" key="8">
    <source>
        <dbReference type="EMBL" id="KAF2163550.1"/>
    </source>
</evidence>
<dbReference type="PANTHER" id="PTHR11530:SF16">
    <property type="entry name" value="D-AMINO ACID OXIDASE (AFU_ORTHOLOGUE AFUA_5G11290)"/>
    <property type="match status" value="1"/>
</dbReference>
<feature type="binding site" evidence="6">
    <location>
        <position position="305"/>
    </location>
    <ligand>
        <name>D-dopa</name>
        <dbReference type="ChEBI" id="CHEBI:149689"/>
    </ligand>
</feature>
<dbReference type="InterPro" id="IPR023209">
    <property type="entry name" value="DAO"/>
</dbReference>
<dbReference type="AlphaFoldDB" id="A0A6A6CBG0"/>
<dbReference type="GO" id="GO:0003884">
    <property type="term" value="F:D-amino-acid oxidase activity"/>
    <property type="evidence" value="ECO:0007669"/>
    <property type="project" value="InterPro"/>
</dbReference>
<keyword evidence="4 6" id="KW-0274">FAD</keyword>
<dbReference type="Pfam" id="PF01266">
    <property type="entry name" value="DAO"/>
    <property type="match status" value="1"/>
</dbReference>
<dbReference type="SUPFAM" id="SSF54373">
    <property type="entry name" value="FAD-linked reductases, C-terminal domain"/>
    <property type="match status" value="1"/>
</dbReference>
<feature type="binding site" evidence="6">
    <location>
        <position position="196"/>
    </location>
    <ligand>
        <name>FAD</name>
        <dbReference type="ChEBI" id="CHEBI:57692"/>
    </ligand>
</feature>
<dbReference type="SUPFAM" id="SSF51971">
    <property type="entry name" value="Nucleotide-binding domain"/>
    <property type="match status" value="1"/>
</dbReference>
<keyword evidence="5" id="KW-0560">Oxidoreductase</keyword>
<evidence type="ECO:0000256" key="3">
    <source>
        <dbReference type="ARBA" id="ARBA00022630"/>
    </source>
</evidence>
<evidence type="ECO:0000256" key="4">
    <source>
        <dbReference type="ARBA" id="ARBA00022827"/>
    </source>
</evidence>
<comment type="similarity">
    <text evidence="2">Belongs to the DAMOX/DASOX family.</text>
</comment>
<dbReference type="GeneID" id="54571124"/>
<organism evidence="8 9">
    <name type="scientific">Zasmidium cellare ATCC 36951</name>
    <dbReference type="NCBI Taxonomy" id="1080233"/>
    <lineage>
        <taxon>Eukaryota</taxon>
        <taxon>Fungi</taxon>
        <taxon>Dikarya</taxon>
        <taxon>Ascomycota</taxon>
        <taxon>Pezizomycotina</taxon>
        <taxon>Dothideomycetes</taxon>
        <taxon>Dothideomycetidae</taxon>
        <taxon>Mycosphaerellales</taxon>
        <taxon>Mycosphaerellaceae</taxon>
        <taxon>Zasmidium</taxon>
    </lineage>
</organism>
<dbReference type="PANTHER" id="PTHR11530">
    <property type="entry name" value="D-AMINO ACID OXIDASE"/>
    <property type="match status" value="1"/>
</dbReference>
<name>A0A6A6CBG0_ZASCE</name>
<dbReference type="Gene3D" id="3.40.50.720">
    <property type="entry name" value="NAD(P)-binding Rossmann-like Domain"/>
    <property type="match status" value="1"/>
</dbReference>
<protein>
    <recommendedName>
        <fullName evidence="7">FAD dependent oxidoreductase domain-containing protein</fullName>
    </recommendedName>
</protein>
<gene>
    <name evidence="8" type="ORF">M409DRAFT_68459</name>
</gene>
<evidence type="ECO:0000259" key="7">
    <source>
        <dbReference type="Pfam" id="PF01266"/>
    </source>
</evidence>
<dbReference type="InterPro" id="IPR006076">
    <property type="entry name" value="FAD-dep_OxRdtase"/>
</dbReference>
<reference evidence="8" key="1">
    <citation type="journal article" date="2020" name="Stud. Mycol.">
        <title>101 Dothideomycetes genomes: a test case for predicting lifestyles and emergence of pathogens.</title>
        <authorList>
            <person name="Haridas S."/>
            <person name="Albert R."/>
            <person name="Binder M."/>
            <person name="Bloem J."/>
            <person name="Labutti K."/>
            <person name="Salamov A."/>
            <person name="Andreopoulos B."/>
            <person name="Baker S."/>
            <person name="Barry K."/>
            <person name="Bills G."/>
            <person name="Bluhm B."/>
            <person name="Cannon C."/>
            <person name="Castanera R."/>
            <person name="Culley D."/>
            <person name="Daum C."/>
            <person name="Ezra D."/>
            <person name="Gonzalez J."/>
            <person name="Henrissat B."/>
            <person name="Kuo A."/>
            <person name="Liang C."/>
            <person name="Lipzen A."/>
            <person name="Lutzoni F."/>
            <person name="Magnuson J."/>
            <person name="Mondo S."/>
            <person name="Nolan M."/>
            <person name="Ohm R."/>
            <person name="Pangilinan J."/>
            <person name="Park H.-J."/>
            <person name="Ramirez L."/>
            <person name="Alfaro M."/>
            <person name="Sun H."/>
            <person name="Tritt A."/>
            <person name="Yoshinaga Y."/>
            <person name="Zwiers L.-H."/>
            <person name="Turgeon B."/>
            <person name="Goodwin S."/>
            <person name="Spatafora J."/>
            <person name="Crous P."/>
            <person name="Grigoriev I."/>
        </authorList>
    </citation>
    <scope>NUCLEOTIDE SEQUENCE</scope>
    <source>
        <strain evidence="8">ATCC 36951</strain>
    </source>
</reference>
<keyword evidence="9" id="KW-1185">Reference proteome</keyword>
<dbReference type="GO" id="GO:0071949">
    <property type="term" value="F:FAD binding"/>
    <property type="evidence" value="ECO:0007669"/>
    <property type="project" value="InterPro"/>
</dbReference>
<evidence type="ECO:0000256" key="1">
    <source>
        <dbReference type="ARBA" id="ARBA00001974"/>
    </source>
</evidence>
<keyword evidence="3" id="KW-0285">Flavoprotein</keyword>
<dbReference type="GO" id="GO:0005737">
    <property type="term" value="C:cytoplasm"/>
    <property type="evidence" value="ECO:0007669"/>
    <property type="project" value="TreeGrafter"/>
</dbReference>
<dbReference type="Proteomes" id="UP000799537">
    <property type="component" value="Unassembled WGS sequence"/>
</dbReference>
<proteinExistence type="inferred from homology"/>
<evidence type="ECO:0000313" key="9">
    <source>
        <dbReference type="Proteomes" id="UP000799537"/>
    </source>
</evidence>
<dbReference type="GO" id="GO:0019478">
    <property type="term" value="P:D-amino acid catabolic process"/>
    <property type="evidence" value="ECO:0007669"/>
    <property type="project" value="TreeGrafter"/>
</dbReference>
<dbReference type="EMBL" id="ML993608">
    <property type="protein sequence ID" value="KAF2163550.1"/>
    <property type="molecule type" value="Genomic_DNA"/>
</dbReference>
<evidence type="ECO:0000256" key="6">
    <source>
        <dbReference type="PIRSR" id="PIRSR000189-1"/>
    </source>
</evidence>
<feature type="domain" description="FAD dependent oxidoreductase" evidence="7">
    <location>
        <begin position="8"/>
        <end position="352"/>
    </location>
</feature>
<dbReference type="PIRSF" id="PIRSF000189">
    <property type="entry name" value="D-aa_oxidase"/>
    <property type="match status" value="1"/>
</dbReference>
<sequence>MRLEGTHDVVVLGAGVTGLQTAVTLLEEGYRVTVIADQLPGDISPCYASPWAGAQWRSHSSPDDGEQQSWDRKSYLHWKQICFDEHARNVAFEERSGLTTSDGFWFREFVDGFDSAVSAGEAGKPYATVRYRSVFVDVPIYLRHLLGRVRQLGGQVIRSKVPDDNGIAGAVKAASDLVKQYIGPCRARKCVFINATGLRARQLCGDKAVHPVRGQVLVVKGVPKEAATRLSRDEETGESTLSYVIPRPLSGVTIIGGCNQKDNWNTDEDVEITGQIKERCAALAPELLTGPGKTFEVIGCQIGLRPARTGGARVESEAIGDRSGGVRWVIHAYGHGGGGFQNSIGVAEEVSRLVAELPEKSRARL</sequence>
<dbReference type="PROSITE" id="PS00677">
    <property type="entry name" value="DAO"/>
    <property type="match status" value="1"/>
</dbReference>
<feature type="binding site" evidence="6">
    <location>
        <position position="243"/>
    </location>
    <ligand>
        <name>D-dopa</name>
        <dbReference type="ChEBI" id="CHEBI:149689"/>
    </ligand>
</feature>
<dbReference type="OrthoDB" id="2015447at2759"/>
<dbReference type="Gene3D" id="3.30.9.10">
    <property type="entry name" value="D-Amino Acid Oxidase, subunit A, domain 2"/>
    <property type="match status" value="1"/>
</dbReference>
<comment type="cofactor">
    <cofactor evidence="1 6">
        <name>FAD</name>
        <dbReference type="ChEBI" id="CHEBI:57692"/>
    </cofactor>
</comment>
<accession>A0A6A6CBG0</accession>
<feature type="binding site" evidence="6">
    <location>
        <position position="171"/>
    </location>
    <ligand>
        <name>FAD</name>
        <dbReference type="ChEBI" id="CHEBI:57692"/>
    </ligand>
</feature>
<evidence type="ECO:0000256" key="2">
    <source>
        <dbReference type="ARBA" id="ARBA00006730"/>
    </source>
</evidence>
<dbReference type="InterPro" id="IPR006181">
    <property type="entry name" value="D-amino_acid_oxidase_CS"/>
</dbReference>
<evidence type="ECO:0000256" key="5">
    <source>
        <dbReference type="ARBA" id="ARBA00023002"/>
    </source>
</evidence>
<dbReference type="RefSeq" id="XP_033664439.1">
    <property type="nucleotide sequence ID" value="XM_033817852.1"/>
</dbReference>
<feature type="binding site" evidence="6">
    <location>
        <position position="337"/>
    </location>
    <ligand>
        <name>D-dopa</name>
        <dbReference type="ChEBI" id="CHEBI:149689"/>
    </ligand>
</feature>